<dbReference type="InterPro" id="IPR013320">
    <property type="entry name" value="ConA-like_dom_sf"/>
</dbReference>
<dbReference type="EMBL" id="FNGP01000002">
    <property type="protein sequence ID" value="SDL36079.1"/>
    <property type="molecule type" value="Genomic_DNA"/>
</dbReference>
<dbReference type="Gene3D" id="3.60.21.10">
    <property type="match status" value="1"/>
</dbReference>
<dbReference type="Proteomes" id="UP000199475">
    <property type="component" value="Unassembled WGS sequence"/>
</dbReference>
<organism evidence="1 2">
    <name type="scientific">Tessaracoccus oleiagri</name>
    <dbReference type="NCBI Taxonomy" id="686624"/>
    <lineage>
        <taxon>Bacteria</taxon>
        <taxon>Bacillati</taxon>
        <taxon>Actinomycetota</taxon>
        <taxon>Actinomycetes</taxon>
        <taxon>Propionibacteriales</taxon>
        <taxon>Propionibacteriaceae</taxon>
        <taxon>Tessaracoccus</taxon>
    </lineage>
</organism>
<name>A0A1G9JES4_9ACTN</name>
<dbReference type="STRING" id="686624.SAMN04488242_1212"/>
<dbReference type="SUPFAM" id="SSF56300">
    <property type="entry name" value="Metallo-dependent phosphatases"/>
    <property type="match status" value="1"/>
</dbReference>
<evidence type="ECO:0000313" key="2">
    <source>
        <dbReference type="Proteomes" id="UP000199475"/>
    </source>
</evidence>
<accession>A0A1G9JES4</accession>
<proteinExistence type="predicted"/>
<dbReference type="RefSeq" id="WP_093249935.1">
    <property type="nucleotide sequence ID" value="NZ_FNGP01000002.1"/>
</dbReference>
<reference evidence="1 2" key="1">
    <citation type="submission" date="2016-10" db="EMBL/GenBank/DDBJ databases">
        <authorList>
            <person name="de Groot N.N."/>
        </authorList>
    </citation>
    <scope>NUCLEOTIDE SEQUENCE [LARGE SCALE GENOMIC DNA]</scope>
    <source>
        <strain evidence="1 2">CGMCC 1.9159</strain>
    </source>
</reference>
<keyword evidence="2" id="KW-1185">Reference proteome</keyword>
<gene>
    <name evidence="1" type="ORF">SAMN04488242_1212</name>
</gene>
<dbReference type="Gene3D" id="2.60.120.200">
    <property type="match status" value="1"/>
</dbReference>
<dbReference type="OrthoDB" id="9772095at2"/>
<sequence length="461" mass="49161">MASGYSLLVLGDTQYLFDGDRNRPDLLAETFAEVARLEASGAISPVRHVVHVGDVTEHGWAQECSRAYRALAAGREILGQLAMTIATGNHDVEAGSRDDRGETPFLAAFGPASELLRGANLASAVVHGPGGYSSWRRVALPDGSELGVLALDWDPTDAGWRWAAETLTGNATVPTVVVCHDVAHDSALTQRGLQLEEALAGHSQVFLVLGGHHWPSTRVVTAGREYHAINYQELPFGGAGTARVYDFDPPSGTCQAITFSPALRHPDVLRSVAARRRLGLARPEDQFAFPLPAALGGGPDTPWQARGQTLVADHRGPGEIELALPGDFTIEATATLPERFHDSWQVLLARLGEAPDGSPEPLAALSLSTENFLGWMAYVEGGETWATSHEYAPGTSVVVVLSNRDGGGLWVDGDPVGRRDARLGHALVPGPWRWRVGSGEYAGASADPFQGTVTRVRAWSS</sequence>
<protein>
    <submittedName>
        <fullName evidence="1">3',5'-cyclic AMP phosphodiesterase CpdA</fullName>
    </submittedName>
</protein>
<dbReference type="AlphaFoldDB" id="A0A1G9JES4"/>
<dbReference type="SUPFAM" id="SSF49899">
    <property type="entry name" value="Concanavalin A-like lectins/glucanases"/>
    <property type="match status" value="1"/>
</dbReference>
<dbReference type="InterPro" id="IPR029052">
    <property type="entry name" value="Metallo-depent_PP-like"/>
</dbReference>
<evidence type="ECO:0000313" key="1">
    <source>
        <dbReference type="EMBL" id="SDL36079.1"/>
    </source>
</evidence>